<dbReference type="GeneID" id="16193654"/>
<dbReference type="KEGG" id="vg:16193654"/>
<evidence type="ECO:0000313" key="1">
    <source>
        <dbReference type="EMBL" id="AGM11843.1"/>
    </source>
</evidence>
<keyword evidence="2" id="KW-1185">Reference proteome</keyword>
<evidence type="ECO:0000313" key="2">
    <source>
        <dbReference type="Proteomes" id="UP000204143"/>
    </source>
</evidence>
<protein>
    <submittedName>
        <fullName evidence="1">Uncharacterized protein</fullName>
    </submittedName>
</protein>
<reference evidence="1 2" key="1">
    <citation type="submission" date="2012-12" db="EMBL/GenBank/DDBJ databases">
        <authorList>
            <person name="Sencilo A."/>
            <person name="Jacobs-Sera D."/>
            <person name="Russell D.A."/>
            <person name="Ko C."/>
            <person name="Bowman C.A."/>
            <person name="Atanasova N."/>
            <person name="Osterlund E."/>
            <person name="Oksanen H.M."/>
            <person name="Bamford D.H."/>
            <person name="Hatfull G.F."/>
            <person name="Roine E."/>
            <person name="Hendrix R.W."/>
        </authorList>
    </citation>
    <scope>NUCLEOTIDE SEQUENCE [LARGE SCALE GENOMIC DNA]</scope>
</reference>
<proteinExistence type="predicted"/>
<name>R4TNN3_9CAUD</name>
<dbReference type="RefSeq" id="YP_008058436.1">
    <property type="nucleotide sequence ID" value="NC_021319.1"/>
</dbReference>
<organism evidence="1 2">
    <name type="scientific">Haloarcula californiae tailed virus 2</name>
    <dbReference type="NCBI Taxonomy" id="1273747"/>
    <lineage>
        <taxon>Viruses</taxon>
        <taxon>Duplodnaviria</taxon>
        <taxon>Heunggongvirae</taxon>
        <taxon>Uroviricota</taxon>
        <taxon>Caudoviricetes</taxon>
        <taxon>Saparoviridae</taxon>
        <taxon>Samsavirus</taxon>
        <taxon>Samsavirus crystalli</taxon>
        <taxon>Samsavirus HCTV2</taxon>
    </lineage>
</organism>
<dbReference type="EMBL" id="KC292028">
    <property type="protein sequence ID" value="AGM11843.1"/>
    <property type="molecule type" value="Genomic_DNA"/>
</dbReference>
<dbReference type="Proteomes" id="UP000204143">
    <property type="component" value="Segment"/>
</dbReference>
<sequence>MSTQVQIHVRTEEFTDDHLRELGAIGGPLAQLTTPPGTFEGAQEAIQDAPSVVVGTDTDEFPKEVRSTISGLREVNDSLIAAVEAQAEATDADAEGVLEFLEEQRGETVFTVSW</sequence>
<accession>R4TNN3</accession>
<gene>
    <name evidence="1" type="primary">74</name>
    <name evidence="1" type="ORF">HCTV2_74</name>
</gene>